<name>A0A803Q6N8_CANSA</name>
<evidence type="ECO:0000313" key="3">
    <source>
        <dbReference type="Proteomes" id="UP000596661"/>
    </source>
</evidence>
<evidence type="ECO:0000256" key="1">
    <source>
        <dbReference type="SAM" id="MobiDB-lite"/>
    </source>
</evidence>
<feature type="region of interest" description="Disordered" evidence="1">
    <location>
        <begin position="1"/>
        <end position="20"/>
    </location>
</feature>
<dbReference type="AlphaFoldDB" id="A0A803Q6N8"/>
<reference evidence="2" key="1">
    <citation type="submission" date="2018-11" db="EMBL/GenBank/DDBJ databases">
        <authorList>
            <person name="Grassa J C."/>
        </authorList>
    </citation>
    <scope>NUCLEOTIDE SEQUENCE [LARGE SCALE GENOMIC DNA]</scope>
</reference>
<proteinExistence type="predicted"/>
<dbReference type="Gramene" id="evm.model.07.834">
    <property type="protein sequence ID" value="cds.evm.model.07.834"/>
    <property type="gene ID" value="evm.TU.07.834"/>
</dbReference>
<protein>
    <submittedName>
        <fullName evidence="2">Uncharacterized protein</fullName>
    </submittedName>
</protein>
<dbReference type="EnsemblPlants" id="evm.model.07.834">
    <property type="protein sequence ID" value="cds.evm.model.07.834"/>
    <property type="gene ID" value="evm.TU.07.834"/>
</dbReference>
<accession>A0A803Q6N8</accession>
<dbReference type="Proteomes" id="UP000596661">
    <property type="component" value="Chromosome 7"/>
</dbReference>
<evidence type="ECO:0000313" key="2">
    <source>
        <dbReference type="EnsemblPlants" id="cds.evm.model.07.834"/>
    </source>
</evidence>
<keyword evidence="3" id="KW-1185">Reference proteome</keyword>
<sequence length="109" mass="11740">MASLLKSQIPHSKEPSSSNIFSGLQPLNPAFLSLNPLLSFRDFEPTMLPPLHFLEVCSCPCFEQAALGLGTYAASRVDVAPPLAMCPFVIFPPVLAPVEAAKEEPEVSE</sequence>
<dbReference type="EMBL" id="UZAU01000649">
    <property type="status" value="NOT_ANNOTATED_CDS"/>
    <property type="molecule type" value="Genomic_DNA"/>
</dbReference>
<organism evidence="2 3">
    <name type="scientific">Cannabis sativa</name>
    <name type="common">Hemp</name>
    <name type="synonym">Marijuana</name>
    <dbReference type="NCBI Taxonomy" id="3483"/>
    <lineage>
        <taxon>Eukaryota</taxon>
        <taxon>Viridiplantae</taxon>
        <taxon>Streptophyta</taxon>
        <taxon>Embryophyta</taxon>
        <taxon>Tracheophyta</taxon>
        <taxon>Spermatophyta</taxon>
        <taxon>Magnoliopsida</taxon>
        <taxon>eudicotyledons</taxon>
        <taxon>Gunneridae</taxon>
        <taxon>Pentapetalae</taxon>
        <taxon>rosids</taxon>
        <taxon>fabids</taxon>
        <taxon>Rosales</taxon>
        <taxon>Cannabaceae</taxon>
        <taxon>Cannabis</taxon>
    </lineage>
</organism>
<reference evidence="2" key="2">
    <citation type="submission" date="2021-03" db="UniProtKB">
        <authorList>
            <consortium name="EnsemblPlants"/>
        </authorList>
    </citation>
    <scope>IDENTIFICATION</scope>
</reference>